<evidence type="ECO:0000313" key="1">
    <source>
        <dbReference type="EMBL" id="WLJ25837.1"/>
    </source>
</evidence>
<proteinExistence type="predicted"/>
<sequence length="95" mass="11126">MSIEDIQRTTLADLEVMRKAYEMRKIDDLFLESFNAWQSAVAQGTDKKGKPIHKDFKSFFNYEKEMEKLTKPKNRRTKNIDSKGLKLVANANREV</sequence>
<organism evidence="1">
    <name type="scientific">Firmicutes phage HS10</name>
    <dbReference type="NCBI Taxonomy" id="3056392"/>
    <lineage>
        <taxon>Viruses</taxon>
    </lineage>
</organism>
<dbReference type="EMBL" id="OQ890317">
    <property type="protein sequence ID" value="WLJ25837.1"/>
    <property type="molecule type" value="Genomic_DNA"/>
</dbReference>
<protein>
    <submittedName>
        <fullName evidence="1">Uncharacterized protein</fullName>
    </submittedName>
</protein>
<accession>A0AA50AD47</accession>
<reference evidence="1" key="1">
    <citation type="submission" date="2023-04" db="EMBL/GenBank/DDBJ databases">
        <title>The human skin virome in hidradenitis suppurativa patients.</title>
        <authorList>
            <person name="Jansen D."/>
        </authorList>
    </citation>
    <scope>NUCLEOTIDE SEQUENCE</scope>
    <source>
        <strain evidence="1">VC3_JansenPhageG</strain>
    </source>
</reference>
<name>A0AA50AD47_9VIRU</name>